<evidence type="ECO:0000313" key="3">
    <source>
        <dbReference type="Proteomes" id="UP001057375"/>
    </source>
</evidence>
<dbReference type="EMBL" id="BQXS01000676">
    <property type="protein sequence ID" value="GKT29122.1"/>
    <property type="molecule type" value="Genomic_DNA"/>
</dbReference>
<protein>
    <submittedName>
        <fullName evidence="2">Uncharacterized protein</fullName>
    </submittedName>
</protein>
<keyword evidence="3" id="KW-1185">Reference proteome</keyword>
<feature type="region of interest" description="Disordered" evidence="1">
    <location>
        <begin position="136"/>
        <end position="183"/>
    </location>
</feature>
<evidence type="ECO:0000256" key="1">
    <source>
        <dbReference type="SAM" id="MobiDB-lite"/>
    </source>
</evidence>
<comment type="caution">
    <text evidence="2">The sequence shown here is derived from an EMBL/GenBank/DDBJ whole genome shotgun (WGS) entry which is preliminary data.</text>
</comment>
<sequence>AQEESRVTQSKKNAEGLAVRREERRKRQESVIKTHLDPWVLLERERMQRELKERAELKRQKDLEWQERQKIQSKRYSEMEGKVMKQAHSQILTSLKDDLALSETIRQQQTHNKNDENMNTADLDCVDKECQKDNMNEFEQEKKKKNEEEEEEKSRKVKKSQKSKDKRRSDKKGKKSSTHKRFKHIYFGKEGLCDSRKDAVIQKEKKEEERQKLDQIKKEEEQKDAELSSIVNS</sequence>
<feature type="compositionally biased region" description="Basic residues" evidence="1">
    <location>
        <begin position="155"/>
        <end position="183"/>
    </location>
</feature>
<accession>A0ABQ5KB46</accession>
<proteinExistence type="predicted"/>
<name>A0ABQ5KB46_9EUKA</name>
<feature type="region of interest" description="Disordered" evidence="1">
    <location>
        <begin position="202"/>
        <end position="233"/>
    </location>
</feature>
<evidence type="ECO:0000313" key="2">
    <source>
        <dbReference type="EMBL" id="GKT29122.1"/>
    </source>
</evidence>
<feature type="non-terminal residue" evidence="2">
    <location>
        <position position="233"/>
    </location>
</feature>
<reference evidence="2" key="1">
    <citation type="submission" date="2022-03" db="EMBL/GenBank/DDBJ databases">
        <title>Draft genome sequence of Aduncisulcus paluster, a free-living microaerophilic Fornicata.</title>
        <authorList>
            <person name="Yuyama I."/>
            <person name="Kume K."/>
            <person name="Tamura T."/>
            <person name="Inagaki Y."/>
            <person name="Hashimoto T."/>
        </authorList>
    </citation>
    <scope>NUCLEOTIDE SEQUENCE</scope>
    <source>
        <strain evidence="2">NY0171</strain>
    </source>
</reference>
<feature type="compositionally biased region" description="Basic and acidic residues" evidence="1">
    <location>
        <begin position="136"/>
        <end position="147"/>
    </location>
</feature>
<organism evidence="2 3">
    <name type="scientific">Aduncisulcus paluster</name>
    <dbReference type="NCBI Taxonomy" id="2918883"/>
    <lineage>
        <taxon>Eukaryota</taxon>
        <taxon>Metamonada</taxon>
        <taxon>Carpediemonas-like organisms</taxon>
        <taxon>Aduncisulcus</taxon>
    </lineage>
</organism>
<dbReference type="Proteomes" id="UP001057375">
    <property type="component" value="Unassembled WGS sequence"/>
</dbReference>
<feature type="compositionally biased region" description="Basic and acidic residues" evidence="1">
    <location>
        <begin position="202"/>
        <end position="226"/>
    </location>
</feature>
<gene>
    <name evidence="2" type="ORF">ADUPG1_001050</name>
</gene>
<feature type="region of interest" description="Disordered" evidence="1">
    <location>
        <begin position="1"/>
        <end position="30"/>
    </location>
</feature>
<feature type="non-terminal residue" evidence="2">
    <location>
        <position position="1"/>
    </location>
</feature>